<gene>
    <name evidence="3" type="ORF">HKW67_15540</name>
</gene>
<accession>A0A6M4IS21</accession>
<reference evidence="3 4" key="1">
    <citation type="submission" date="2020-05" db="EMBL/GenBank/DDBJ databases">
        <title>Complete genome sequence of Gemmatimonas greenlandica TET16.</title>
        <authorList>
            <person name="Zeng Y."/>
        </authorList>
    </citation>
    <scope>NUCLEOTIDE SEQUENCE [LARGE SCALE GENOMIC DNA]</scope>
    <source>
        <strain evidence="3 4">TET16</strain>
    </source>
</reference>
<dbReference type="KEGG" id="ggr:HKW67_15540"/>
<dbReference type="PANTHER" id="PTHR42951">
    <property type="entry name" value="METALLO-BETA-LACTAMASE DOMAIN-CONTAINING"/>
    <property type="match status" value="1"/>
</dbReference>
<dbReference type="GO" id="GO:0016787">
    <property type="term" value="F:hydrolase activity"/>
    <property type="evidence" value="ECO:0007669"/>
    <property type="project" value="UniProtKB-KW"/>
</dbReference>
<dbReference type="RefSeq" id="WP_171226261.1">
    <property type="nucleotide sequence ID" value="NZ_CP053085.1"/>
</dbReference>
<dbReference type="InterPro" id="IPR001279">
    <property type="entry name" value="Metallo-B-lactamas"/>
</dbReference>
<dbReference type="InterPro" id="IPR050855">
    <property type="entry name" value="NDM-1-like"/>
</dbReference>
<evidence type="ECO:0000313" key="3">
    <source>
        <dbReference type="EMBL" id="QJR36828.1"/>
    </source>
</evidence>
<evidence type="ECO:0000259" key="2">
    <source>
        <dbReference type="SMART" id="SM00849"/>
    </source>
</evidence>
<dbReference type="EMBL" id="CP053085">
    <property type="protein sequence ID" value="QJR36828.1"/>
    <property type="molecule type" value="Genomic_DNA"/>
</dbReference>
<feature type="domain" description="Metallo-beta-lactamase" evidence="2">
    <location>
        <begin position="11"/>
        <end position="179"/>
    </location>
</feature>
<dbReference type="PANTHER" id="PTHR42951:SF4">
    <property type="entry name" value="ACYL-COENZYME A THIOESTERASE MBLAC2"/>
    <property type="match status" value="1"/>
</dbReference>
<proteinExistence type="inferred from homology"/>
<dbReference type="SMART" id="SM00849">
    <property type="entry name" value="Lactamase_B"/>
    <property type="match status" value="1"/>
</dbReference>
<dbReference type="Gene3D" id="3.60.15.10">
    <property type="entry name" value="Ribonuclease Z/Hydroxyacylglutathione hydrolase-like"/>
    <property type="match status" value="1"/>
</dbReference>
<organism evidence="3 4">
    <name type="scientific">Gemmatimonas groenlandica</name>
    <dbReference type="NCBI Taxonomy" id="2732249"/>
    <lineage>
        <taxon>Bacteria</taxon>
        <taxon>Pseudomonadati</taxon>
        <taxon>Gemmatimonadota</taxon>
        <taxon>Gemmatimonadia</taxon>
        <taxon>Gemmatimonadales</taxon>
        <taxon>Gemmatimonadaceae</taxon>
        <taxon>Gemmatimonas</taxon>
    </lineage>
</organism>
<dbReference type="Proteomes" id="UP000500938">
    <property type="component" value="Chromosome"/>
</dbReference>
<sequence length="237" mass="26089">MRQPACTNYEKPFLYLLIGSTRALLIDTGAGGIDVAAPIDSLLTAWRAKHGGAVRTLVVAHSHGHGDHIAGDAQFRDRAGIMLVPRDSAAVYAFFGFRAQRSDAVAFDLGDRMLDVLAIPGHEPASIAVYDRKTAVLLTGDTFYPGRLYVRDTAAFAASTARLVGFTRSRQVSAILGTHIEQARTPFTDYPVGTVDQPDEDRLELSRADLIMLDSTVRTMRGRFTRTRLPRFTIWPR</sequence>
<keyword evidence="3" id="KW-0378">Hydrolase</keyword>
<dbReference type="SUPFAM" id="SSF56281">
    <property type="entry name" value="Metallo-hydrolase/oxidoreductase"/>
    <property type="match status" value="1"/>
</dbReference>
<dbReference type="GO" id="GO:0017001">
    <property type="term" value="P:antibiotic catabolic process"/>
    <property type="evidence" value="ECO:0007669"/>
    <property type="project" value="UniProtKB-ARBA"/>
</dbReference>
<keyword evidence="4" id="KW-1185">Reference proteome</keyword>
<protein>
    <submittedName>
        <fullName evidence="3">MBL fold metallo-hydrolase</fullName>
    </submittedName>
</protein>
<name>A0A6M4IS21_9BACT</name>
<dbReference type="Pfam" id="PF00753">
    <property type="entry name" value="Lactamase_B"/>
    <property type="match status" value="1"/>
</dbReference>
<evidence type="ECO:0000256" key="1">
    <source>
        <dbReference type="ARBA" id="ARBA00005250"/>
    </source>
</evidence>
<dbReference type="AlphaFoldDB" id="A0A6M4IS21"/>
<evidence type="ECO:0000313" key="4">
    <source>
        <dbReference type="Proteomes" id="UP000500938"/>
    </source>
</evidence>
<dbReference type="InterPro" id="IPR036866">
    <property type="entry name" value="RibonucZ/Hydroxyglut_hydro"/>
</dbReference>
<comment type="similarity">
    <text evidence="1">Belongs to the metallo-beta-lactamase superfamily. Class-B beta-lactamase family.</text>
</comment>